<dbReference type="PANTHER" id="PTHR23028">
    <property type="entry name" value="ACETYLTRANSFERASE"/>
    <property type="match status" value="1"/>
</dbReference>
<evidence type="ECO:0000256" key="1">
    <source>
        <dbReference type="ARBA" id="ARBA00004651"/>
    </source>
</evidence>
<dbReference type="PANTHER" id="PTHR23028:SF53">
    <property type="entry name" value="ACYL_TRANSF_3 DOMAIN-CONTAINING PROTEIN"/>
    <property type="match status" value="1"/>
</dbReference>
<feature type="transmembrane region" description="Helical" evidence="9">
    <location>
        <begin position="276"/>
        <end position="297"/>
    </location>
</feature>
<keyword evidence="5 9" id="KW-1133">Transmembrane helix</keyword>
<gene>
    <name evidence="12" type="ORF">GCM10009827_055240</name>
</gene>
<feature type="transmembrane region" description="Helical" evidence="9">
    <location>
        <begin position="382"/>
        <end position="402"/>
    </location>
</feature>
<keyword evidence="2" id="KW-1003">Cell membrane</keyword>
<accession>A0ABN2AZ17</accession>
<evidence type="ECO:0000313" key="12">
    <source>
        <dbReference type="EMBL" id="GAA1530557.1"/>
    </source>
</evidence>
<comment type="caution">
    <text evidence="12">The sequence shown here is derived from an EMBL/GenBank/DDBJ whole genome shotgun (WGS) entry which is preliminary data.</text>
</comment>
<organism evidence="12 13">
    <name type="scientific">Dactylosporangium maewongense</name>
    <dbReference type="NCBI Taxonomy" id="634393"/>
    <lineage>
        <taxon>Bacteria</taxon>
        <taxon>Bacillati</taxon>
        <taxon>Actinomycetota</taxon>
        <taxon>Actinomycetes</taxon>
        <taxon>Micromonosporales</taxon>
        <taxon>Micromonosporaceae</taxon>
        <taxon>Dactylosporangium</taxon>
    </lineage>
</organism>
<feature type="transmembrane region" description="Helical" evidence="9">
    <location>
        <begin position="39"/>
        <end position="55"/>
    </location>
</feature>
<feature type="transmembrane region" description="Helical" evidence="9">
    <location>
        <begin position="61"/>
        <end position="81"/>
    </location>
</feature>
<proteinExistence type="predicted"/>
<feature type="domain" description="SGNH" evidence="11">
    <location>
        <begin position="488"/>
        <end position="717"/>
    </location>
</feature>
<reference evidence="12 13" key="1">
    <citation type="journal article" date="2019" name="Int. J. Syst. Evol. Microbiol.">
        <title>The Global Catalogue of Microorganisms (GCM) 10K type strain sequencing project: providing services to taxonomists for standard genome sequencing and annotation.</title>
        <authorList>
            <consortium name="The Broad Institute Genomics Platform"/>
            <consortium name="The Broad Institute Genome Sequencing Center for Infectious Disease"/>
            <person name="Wu L."/>
            <person name="Ma J."/>
        </authorList>
    </citation>
    <scope>NUCLEOTIDE SEQUENCE [LARGE SCALE GENOMIC DNA]</scope>
    <source>
        <strain evidence="12 13">JCM 15933</strain>
    </source>
</reference>
<keyword evidence="12" id="KW-0378">Hydrolase</keyword>
<feature type="transmembrane region" description="Helical" evidence="9">
    <location>
        <begin position="304"/>
        <end position="323"/>
    </location>
</feature>
<keyword evidence="6 9" id="KW-0472">Membrane</keyword>
<keyword evidence="13" id="KW-1185">Reference proteome</keyword>
<evidence type="ECO:0000256" key="2">
    <source>
        <dbReference type="ARBA" id="ARBA00022475"/>
    </source>
</evidence>
<evidence type="ECO:0000259" key="10">
    <source>
        <dbReference type="Pfam" id="PF01757"/>
    </source>
</evidence>
<evidence type="ECO:0000256" key="9">
    <source>
        <dbReference type="SAM" id="Phobius"/>
    </source>
</evidence>
<dbReference type="EMBL" id="BAAAQD010000011">
    <property type="protein sequence ID" value="GAA1530557.1"/>
    <property type="molecule type" value="Genomic_DNA"/>
</dbReference>
<dbReference type="InterPro" id="IPR050879">
    <property type="entry name" value="Acyltransferase_3"/>
</dbReference>
<feature type="transmembrane region" description="Helical" evidence="9">
    <location>
        <begin position="221"/>
        <end position="241"/>
    </location>
</feature>
<dbReference type="InterPro" id="IPR036514">
    <property type="entry name" value="SGNH_hydro_sf"/>
</dbReference>
<feature type="transmembrane region" description="Helical" evidence="9">
    <location>
        <begin position="166"/>
        <end position="184"/>
    </location>
</feature>
<dbReference type="GO" id="GO:0016787">
    <property type="term" value="F:hydrolase activity"/>
    <property type="evidence" value="ECO:0007669"/>
    <property type="project" value="UniProtKB-KW"/>
</dbReference>
<feature type="transmembrane region" description="Helical" evidence="9">
    <location>
        <begin position="343"/>
        <end position="361"/>
    </location>
</feature>
<evidence type="ECO:0000256" key="5">
    <source>
        <dbReference type="ARBA" id="ARBA00022989"/>
    </source>
</evidence>
<dbReference type="Pfam" id="PF01757">
    <property type="entry name" value="Acyl_transf_3"/>
    <property type="match status" value="1"/>
</dbReference>
<dbReference type="RefSeq" id="WP_344505044.1">
    <property type="nucleotide sequence ID" value="NZ_BAAAQD010000011.1"/>
</dbReference>
<evidence type="ECO:0000256" key="3">
    <source>
        <dbReference type="ARBA" id="ARBA00022679"/>
    </source>
</evidence>
<keyword evidence="7" id="KW-0012">Acyltransferase</keyword>
<dbReference type="Proteomes" id="UP001501470">
    <property type="component" value="Unassembled WGS sequence"/>
</dbReference>
<feature type="transmembrane region" description="Helical" evidence="9">
    <location>
        <begin position="248"/>
        <end position="270"/>
    </location>
</feature>
<name>A0ABN2AZ17_9ACTN</name>
<dbReference type="InterPro" id="IPR002656">
    <property type="entry name" value="Acyl_transf_3_dom"/>
</dbReference>
<evidence type="ECO:0000256" key="8">
    <source>
        <dbReference type="SAM" id="MobiDB-lite"/>
    </source>
</evidence>
<evidence type="ECO:0000313" key="13">
    <source>
        <dbReference type="Proteomes" id="UP001501470"/>
    </source>
</evidence>
<comment type="subcellular location">
    <subcellularLocation>
        <location evidence="1">Cell membrane</location>
        <topology evidence="1">Multi-pass membrane protein</topology>
    </subcellularLocation>
</comment>
<feature type="transmembrane region" description="Helical" evidence="9">
    <location>
        <begin position="196"/>
        <end position="215"/>
    </location>
</feature>
<keyword evidence="3" id="KW-0808">Transferase</keyword>
<feature type="transmembrane region" description="Helical" evidence="9">
    <location>
        <begin position="101"/>
        <end position="122"/>
    </location>
</feature>
<feature type="region of interest" description="Disordered" evidence="8">
    <location>
        <begin position="1"/>
        <end position="31"/>
    </location>
</feature>
<keyword evidence="4 9" id="KW-0812">Transmembrane</keyword>
<dbReference type="Pfam" id="PF19040">
    <property type="entry name" value="SGNH"/>
    <property type="match status" value="1"/>
</dbReference>
<dbReference type="InterPro" id="IPR043968">
    <property type="entry name" value="SGNH"/>
</dbReference>
<evidence type="ECO:0000256" key="4">
    <source>
        <dbReference type="ARBA" id="ARBA00022692"/>
    </source>
</evidence>
<evidence type="ECO:0000256" key="7">
    <source>
        <dbReference type="ARBA" id="ARBA00023315"/>
    </source>
</evidence>
<evidence type="ECO:0000256" key="6">
    <source>
        <dbReference type="ARBA" id="ARBA00023136"/>
    </source>
</evidence>
<evidence type="ECO:0000259" key="11">
    <source>
        <dbReference type="Pfam" id="PF19040"/>
    </source>
</evidence>
<protein>
    <submittedName>
        <fullName evidence="12">SGNH hydrolase domain-containing protein</fullName>
    </submittedName>
</protein>
<sequence length="723" mass="77204">MTTYQAQRRSTDVNPEGPRRPQGKPQAPAADRFRPDIEGLRAVAVLLVVANHAGLGLVHGGYVGVDVFFVISGFLITLHLFRELQQTGRIRFGAFYGRRIVRLLPASTVVVIATVAAAWTWMSPVQAKAVVFDALSAAAYGINVRLAVLGTDYLSAELEPSPLQHFWSLAVEEQFYFIWPLLLLAAASRTASRRRAAIALTGLGVVSFAVCVWQTGHSQPWAYFGIQARAWELAAGALIALAAERLKAVPGAAVATWLGVGAIVASAVMFDETTRFPGMAALLPVGGAVLVIAGGTARPRHGAVAILGTAPMQAIGKLSYSWYLWHWPALMLAPHVAGQELGTWTKAAVAAGSLIPAWLSLRLVENRVRFNPVFKRRPGRGLGLGATLTALTFGAAAIFLGLPNEVKGEGTAQDTAKALSQQPAVSEAQQLADARKKLLELIATSATVTAMPQNLTPPVTAAANDRPEGSKGCLASLDETTIKTALSQQCDRHGDPQGTATMVLFGDSHTEQWFDAFDAVAKKRHWRLVVLTKSGCTPADAYTIKINARRAFTECATWREEAFTKIKELKPALVLLSTRTYTDPPVDKAGAPAGDKAEADDLWSAALIRSAKRIQQLGAKPVIMQDTPDPRGTSVPDCVAAHPAAIQQCALKVTTAIYASRRTANADAAKAAGFPVIDPTTWFCTDTVCPVIVGNALVYRDGSHVTASYVKLLTPLLQAELPK</sequence>
<feature type="domain" description="Acyltransferase 3" evidence="10">
    <location>
        <begin position="36"/>
        <end position="340"/>
    </location>
</feature>
<dbReference type="Gene3D" id="3.40.50.1110">
    <property type="entry name" value="SGNH hydrolase"/>
    <property type="match status" value="1"/>
</dbReference>